<evidence type="ECO:0000256" key="1">
    <source>
        <dbReference type="SAM" id="MobiDB-lite"/>
    </source>
</evidence>
<protein>
    <submittedName>
        <fullName evidence="2">Uncharacterized protein</fullName>
    </submittedName>
</protein>
<dbReference type="AlphaFoldDB" id="A0AAE1M6P8"/>
<keyword evidence="3" id="KW-1185">Reference proteome</keyword>
<organism evidence="2 3">
    <name type="scientific">Acacia crassicarpa</name>
    <name type="common">northern wattle</name>
    <dbReference type="NCBI Taxonomy" id="499986"/>
    <lineage>
        <taxon>Eukaryota</taxon>
        <taxon>Viridiplantae</taxon>
        <taxon>Streptophyta</taxon>
        <taxon>Embryophyta</taxon>
        <taxon>Tracheophyta</taxon>
        <taxon>Spermatophyta</taxon>
        <taxon>Magnoliopsida</taxon>
        <taxon>eudicotyledons</taxon>
        <taxon>Gunneridae</taxon>
        <taxon>Pentapetalae</taxon>
        <taxon>rosids</taxon>
        <taxon>fabids</taxon>
        <taxon>Fabales</taxon>
        <taxon>Fabaceae</taxon>
        <taxon>Caesalpinioideae</taxon>
        <taxon>mimosoid clade</taxon>
        <taxon>Acacieae</taxon>
        <taxon>Acacia</taxon>
    </lineage>
</organism>
<sequence length="401" mass="44720">MPSLFSTQLNQKRMMPQNVQCETFSIENANLIGEEPESKAIEGDDRKHAVYLYPDHSFNCVLTNGKELGSIRLSSHQVSLLLSSIWIQATSMENGPENFEAMAHTYSIALLFACSKTSNYMALVRCFQLAFSTKSLSLDQEGLQPSQRRSLFTLGTYMLIISARAGNFPDLVPIVKASMTEATLDPFLELVDDIRLQAVYLESEKIVYGSLADQVAAMESLSAVELDDKKLKEIVTSNLMTKFANLSEDEVFCLKKQLAESFLPDEAYPRGARLFMETPGPCFPVAEIEFQDFDAMMTTPVASTDEESEPESSRIHSDHKASVSSNYPDVKSVAQLLESVSEIAKQIADLPISSTPVPYDQIKNQCEALAMGTNQKMSVLHSFKHKKETWAINLDRFEQVC</sequence>
<proteinExistence type="predicted"/>
<accession>A0AAE1M6P8</accession>
<dbReference type="PANTHER" id="PTHR46087">
    <property type="entry name" value="PUTATIVE, EXPRESSED-RELATED"/>
    <property type="match status" value="1"/>
</dbReference>
<dbReference type="PANTHER" id="PTHR46087:SF1">
    <property type="entry name" value="ARM REPEAT SUPERFAMILY PROTEIN"/>
    <property type="match status" value="1"/>
</dbReference>
<dbReference type="Proteomes" id="UP001293593">
    <property type="component" value="Unassembled WGS sequence"/>
</dbReference>
<gene>
    <name evidence="2" type="ORF">QN277_007940</name>
</gene>
<name>A0AAE1M6P8_9FABA</name>
<feature type="region of interest" description="Disordered" evidence="1">
    <location>
        <begin position="301"/>
        <end position="323"/>
    </location>
</feature>
<feature type="compositionally biased region" description="Basic and acidic residues" evidence="1">
    <location>
        <begin position="311"/>
        <end position="321"/>
    </location>
</feature>
<dbReference type="EMBL" id="JAWXYG010000013">
    <property type="protein sequence ID" value="KAK4254860.1"/>
    <property type="molecule type" value="Genomic_DNA"/>
</dbReference>
<reference evidence="2" key="1">
    <citation type="submission" date="2023-10" db="EMBL/GenBank/DDBJ databases">
        <title>Chromosome-level genome of the transformable northern wattle, Acacia crassicarpa.</title>
        <authorList>
            <person name="Massaro I."/>
            <person name="Sinha N.R."/>
            <person name="Poethig S."/>
            <person name="Leichty A.R."/>
        </authorList>
    </citation>
    <scope>NUCLEOTIDE SEQUENCE</scope>
    <source>
        <strain evidence="2">Acra3RX</strain>
        <tissue evidence="2">Leaf</tissue>
    </source>
</reference>
<evidence type="ECO:0000313" key="2">
    <source>
        <dbReference type="EMBL" id="KAK4254860.1"/>
    </source>
</evidence>
<dbReference type="InterPro" id="IPR055296">
    <property type="entry name" value="SRL2-like"/>
</dbReference>
<comment type="caution">
    <text evidence="2">The sequence shown here is derived from an EMBL/GenBank/DDBJ whole genome shotgun (WGS) entry which is preliminary data.</text>
</comment>
<evidence type="ECO:0000313" key="3">
    <source>
        <dbReference type="Proteomes" id="UP001293593"/>
    </source>
</evidence>